<evidence type="ECO:0008006" key="4">
    <source>
        <dbReference type="Google" id="ProtNLM"/>
    </source>
</evidence>
<protein>
    <recommendedName>
        <fullName evidence="4">DUF3304 domain-containing protein</fullName>
    </recommendedName>
</protein>
<sequence>MRRARAILCGLLAAVLLAGCAAQGQVEEAGELYINGLTFENRARSYITAIRLVVPETGGFVSCGNIAPGNTCSTTFPHRVWQGLPIEVTWSQNGQIWSTGLMNVNPSAEVFEHGEAEVKVIIPAPGSASVTLLPFDG</sequence>
<keyword evidence="3" id="KW-1185">Reference proteome</keyword>
<dbReference type="Proteomes" id="UP000325372">
    <property type="component" value="Unassembled WGS sequence"/>
</dbReference>
<evidence type="ECO:0000256" key="1">
    <source>
        <dbReference type="SAM" id="SignalP"/>
    </source>
</evidence>
<name>A0A5N0TD86_9GAMM</name>
<comment type="caution">
    <text evidence="2">The sequence shown here is derived from an EMBL/GenBank/DDBJ whole genome shotgun (WGS) entry which is preliminary data.</text>
</comment>
<dbReference type="EMBL" id="VYXP01000005">
    <property type="protein sequence ID" value="KAA9131259.1"/>
    <property type="molecule type" value="Genomic_DNA"/>
</dbReference>
<dbReference type="AlphaFoldDB" id="A0A5N0TD86"/>
<feature type="chain" id="PRO_5024416548" description="DUF3304 domain-containing protein" evidence="1">
    <location>
        <begin position="25"/>
        <end position="137"/>
    </location>
</feature>
<feature type="signal peptide" evidence="1">
    <location>
        <begin position="1"/>
        <end position="24"/>
    </location>
</feature>
<organism evidence="2 3">
    <name type="scientific">Marinihelvus fidelis</name>
    <dbReference type="NCBI Taxonomy" id="2613842"/>
    <lineage>
        <taxon>Bacteria</taxon>
        <taxon>Pseudomonadati</taxon>
        <taxon>Pseudomonadota</taxon>
        <taxon>Gammaproteobacteria</taxon>
        <taxon>Chromatiales</taxon>
        <taxon>Wenzhouxiangellaceae</taxon>
        <taxon>Marinihelvus</taxon>
    </lineage>
</organism>
<dbReference type="PROSITE" id="PS51257">
    <property type="entry name" value="PROKAR_LIPOPROTEIN"/>
    <property type="match status" value="1"/>
</dbReference>
<evidence type="ECO:0000313" key="3">
    <source>
        <dbReference type="Proteomes" id="UP000325372"/>
    </source>
</evidence>
<evidence type="ECO:0000313" key="2">
    <source>
        <dbReference type="EMBL" id="KAA9131259.1"/>
    </source>
</evidence>
<accession>A0A5N0TD86</accession>
<proteinExistence type="predicted"/>
<gene>
    <name evidence="2" type="ORF">F3N42_07985</name>
</gene>
<dbReference type="RefSeq" id="WP_150863908.1">
    <property type="nucleotide sequence ID" value="NZ_VYXP01000005.1"/>
</dbReference>
<keyword evidence="1" id="KW-0732">Signal</keyword>
<reference evidence="2 3" key="1">
    <citation type="submission" date="2019-09" db="EMBL/GenBank/DDBJ databases">
        <title>Wenzhouxiangella sp. Genome sequencing and assembly.</title>
        <authorList>
            <person name="Zhang R."/>
        </authorList>
    </citation>
    <scope>NUCLEOTIDE SEQUENCE [LARGE SCALE GENOMIC DNA]</scope>
    <source>
        <strain evidence="2 3">W260</strain>
    </source>
</reference>